<dbReference type="AlphaFoldDB" id="A0A5B7J6Z2"/>
<keyword evidence="2" id="KW-1185">Reference proteome</keyword>
<protein>
    <submittedName>
        <fullName evidence="1">Uncharacterized protein</fullName>
    </submittedName>
</protein>
<gene>
    <name evidence="1" type="ORF">E2C01_084257</name>
</gene>
<reference evidence="1 2" key="1">
    <citation type="submission" date="2019-05" db="EMBL/GenBank/DDBJ databases">
        <title>Another draft genome of Portunus trituberculatus and its Hox gene families provides insights of decapod evolution.</title>
        <authorList>
            <person name="Jeong J.-H."/>
            <person name="Song I."/>
            <person name="Kim S."/>
            <person name="Choi T."/>
            <person name="Kim D."/>
            <person name="Ryu S."/>
            <person name="Kim W."/>
        </authorList>
    </citation>
    <scope>NUCLEOTIDE SEQUENCE [LARGE SCALE GENOMIC DNA]</scope>
    <source>
        <tissue evidence="1">Muscle</tissue>
    </source>
</reference>
<accession>A0A5B7J6Z2</accession>
<organism evidence="1 2">
    <name type="scientific">Portunus trituberculatus</name>
    <name type="common">Swimming crab</name>
    <name type="synonym">Neptunus trituberculatus</name>
    <dbReference type="NCBI Taxonomy" id="210409"/>
    <lineage>
        <taxon>Eukaryota</taxon>
        <taxon>Metazoa</taxon>
        <taxon>Ecdysozoa</taxon>
        <taxon>Arthropoda</taxon>
        <taxon>Crustacea</taxon>
        <taxon>Multicrustacea</taxon>
        <taxon>Malacostraca</taxon>
        <taxon>Eumalacostraca</taxon>
        <taxon>Eucarida</taxon>
        <taxon>Decapoda</taxon>
        <taxon>Pleocyemata</taxon>
        <taxon>Brachyura</taxon>
        <taxon>Eubrachyura</taxon>
        <taxon>Portunoidea</taxon>
        <taxon>Portunidae</taxon>
        <taxon>Portuninae</taxon>
        <taxon>Portunus</taxon>
    </lineage>
</organism>
<comment type="caution">
    <text evidence="1">The sequence shown here is derived from an EMBL/GenBank/DDBJ whole genome shotgun (WGS) entry which is preliminary data.</text>
</comment>
<name>A0A5B7J6Z2_PORTR</name>
<evidence type="ECO:0000313" key="1">
    <source>
        <dbReference type="EMBL" id="MPC89317.1"/>
    </source>
</evidence>
<evidence type="ECO:0000313" key="2">
    <source>
        <dbReference type="Proteomes" id="UP000324222"/>
    </source>
</evidence>
<dbReference type="Proteomes" id="UP000324222">
    <property type="component" value="Unassembled WGS sequence"/>
</dbReference>
<sequence length="74" mass="8465">MEEALFSFRPLVAQSFIYSDTHIRAHITTQAHLWYNHLEPGYHGDMVCGGIQTYGERLPSPRLTTLSTMPPPYD</sequence>
<proteinExistence type="predicted"/>
<dbReference type="EMBL" id="VSRR010080607">
    <property type="protein sequence ID" value="MPC89317.1"/>
    <property type="molecule type" value="Genomic_DNA"/>
</dbReference>